<evidence type="ECO:0000256" key="1">
    <source>
        <dbReference type="SAM" id="MobiDB-lite"/>
    </source>
</evidence>
<organism evidence="2 3">
    <name type="scientific">Steinernema carpocapsae</name>
    <name type="common">Entomopathogenic nematode</name>
    <dbReference type="NCBI Taxonomy" id="34508"/>
    <lineage>
        <taxon>Eukaryota</taxon>
        <taxon>Metazoa</taxon>
        <taxon>Ecdysozoa</taxon>
        <taxon>Nematoda</taxon>
        <taxon>Chromadorea</taxon>
        <taxon>Rhabditida</taxon>
        <taxon>Tylenchina</taxon>
        <taxon>Panagrolaimomorpha</taxon>
        <taxon>Strongyloidoidea</taxon>
        <taxon>Steinernematidae</taxon>
        <taxon>Steinernema</taxon>
    </lineage>
</organism>
<keyword evidence="3" id="KW-1185">Reference proteome</keyword>
<evidence type="ECO:0000313" key="3">
    <source>
        <dbReference type="Proteomes" id="UP000298663"/>
    </source>
</evidence>
<accession>A0A4U5NYW1</accession>
<dbReference type="AlphaFoldDB" id="A0A4U5NYW1"/>
<dbReference type="Proteomes" id="UP000298663">
    <property type="component" value="Unassembled WGS sequence"/>
</dbReference>
<feature type="compositionally biased region" description="Basic and acidic residues" evidence="1">
    <location>
        <begin position="1"/>
        <end position="13"/>
    </location>
</feature>
<dbReference type="EMBL" id="AZBU02000003">
    <property type="protein sequence ID" value="TKR88610.1"/>
    <property type="molecule type" value="Genomic_DNA"/>
</dbReference>
<gene>
    <name evidence="2" type="ORF">L596_012822</name>
</gene>
<reference evidence="2 3" key="1">
    <citation type="journal article" date="2015" name="Genome Biol.">
        <title>Comparative genomics of Steinernema reveals deeply conserved gene regulatory networks.</title>
        <authorList>
            <person name="Dillman A.R."/>
            <person name="Macchietto M."/>
            <person name="Porter C.F."/>
            <person name="Rogers A."/>
            <person name="Williams B."/>
            <person name="Antoshechkin I."/>
            <person name="Lee M.M."/>
            <person name="Goodwin Z."/>
            <person name="Lu X."/>
            <person name="Lewis E.E."/>
            <person name="Goodrich-Blair H."/>
            <person name="Stock S.P."/>
            <person name="Adams B.J."/>
            <person name="Sternberg P.W."/>
            <person name="Mortazavi A."/>
        </authorList>
    </citation>
    <scope>NUCLEOTIDE SEQUENCE [LARGE SCALE GENOMIC DNA]</scope>
    <source>
        <strain evidence="2 3">ALL</strain>
    </source>
</reference>
<feature type="region of interest" description="Disordered" evidence="1">
    <location>
        <begin position="1"/>
        <end position="31"/>
    </location>
</feature>
<protein>
    <submittedName>
        <fullName evidence="2">Uncharacterized protein</fullName>
    </submittedName>
</protein>
<proteinExistence type="predicted"/>
<comment type="caution">
    <text evidence="2">The sequence shown here is derived from an EMBL/GenBank/DDBJ whole genome shotgun (WGS) entry which is preliminary data.</text>
</comment>
<name>A0A4U5NYW1_STECR</name>
<feature type="compositionally biased region" description="Basic and acidic residues" evidence="1">
    <location>
        <begin position="20"/>
        <end position="31"/>
    </location>
</feature>
<evidence type="ECO:0000313" key="2">
    <source>
        <dbReference type="EMBL" id="TKR88610.1"/>
    </source>
</evidence>
<reference evidence="2 3" key="2">
    <citation type="journal article" date="2019" name="G3 (Bethesda)">
        <title>Hybrid Assembly of the Genome of the Entomopathogenic Nematode Steinernema carpocapsae Identifies the X-Chromosome.</title>
        <authorList>
            <person name="Serra L."/>
            <person name="Macchietto M."/>
            <person name="Macias-Munoz A."/>
            <person name="McGill C.J."/>
            <person name="Rodriguez I.M."/>
            <person name="Rodriguez B."/>
            <person name="Murad R."/>
            <person name="Mortazavi A."/>
        </authorList>
    </citation>
    <scope>NUCLEOTIDE SEQUENCE [LARGE SCALE GENOMIC DNA]</scope>
    <source>
        <strain evidence="2 3">ALL</strain>
    </source>
</reference>
<sequence length="68" mass="7703">MPNSENDLKDKRAFAPSGHRTRDLRTGSPDRYRLHKPVMSAKRSNVVLRVMISNGHNFALFALGQLIL</sequence>